<evidence type="ECO:0000313" key="2">
    <source>
        <dbReference type="EMBL" id="THU70789.1"/>
    </source>
</evidence>
<dbReference type="STRING" id="52838.A0A4S8K795"/>
<dbReference type="InterPro" id="IPR053334">
    <property type="entry name" value="Chloroplast_Sensor_Kinase"/>
</dbReference>
<keyword evidence="3" id="KW-1185">Reference proteome</keyword>
<feature type="compositionally biased region" description="Basic and acidic residues" evidence="1">
    <location>
        <begin position="394"/>
        <end position="403"/>
    </location>
</feature>
<dbReference type="EMBL" id="PYDT01000002">
    <property type="protein sequence ID" value="THU70789.1"/>
    <property type="molecule type" value="Genomic_DNA"/>
</dbReference>
<accession>A0A4S8K795</accession>
<dbReference type="InterPro" id="IPR036890">
    <property type="entry name" value="HATPase_C_sf"/>
</dbReference>
<dbReference type="PANTHER" id="PTHR48206:SF1">
    <property type="entry name" value="CHLOROPLAST SENSOR KINASE, CHLOROPLASTIC"/>
    <property type="match status" value="1"/>
</dbReference>
<evidence type="ECO:0008006" key="4">
    <source>
        <dbReference type="Google" id="ProtNLM"/>
    </source>
</evidence>
<gene>
    <name evidence="2" type="ORF">C4D60_Mb08t28700</name>
</gene>
<name>A0A4S8K795_MUSBA</name>
<evidence type="ECO:0000256" key="1">
    <source>
        <dbReference type="SAM" id="MobiDB-lite"/>
    </source>
</evidence>
<dbReference type="PANTHER" id="PTHR48206">
    <property type="entry name" value="CHLOROPLAST SENSOR KINASE, CHLOROPLASTIC"/>
    <property type="match status" value="1"/>
</dbReference>
<sequence length="628" mass="69036">MLPSAIAAANSLFYCIDPRFPTRLHLIHTNPVLLGLHNPSPFRPKSTTSRYASPIFRIHSSLHPVALTDSNDAAELVPSSAAAVAAAIQRASPSSPVVFTQRVEKQGKEGLVLPSPDFQRLCLEQLDLFRMVVDPDAVLSVYVRPAGSYIMDQLELRRVVFYPETDVSESADCVILVGNFSIPSGLRAAEAALSKQKVEVISGTGALVLPMVKHPFVVGFLVAELPKKDLDSCENVDSGELCVPFCSPKDDSLGGAPYSSKKPWEIEAFSEDLMKAYGQFTTEQRSRAIMISRSLATAYIMDQKAMLLQQSSWQNSVRMNHLIEQIRAPLSSIRTLTKMLSVHVKRSEISYDIIEDLLMQSDHMKDALQQLQDSAYLTKVNIVRYNEETIKKMHDPKFNHQELSRSLPSENDSSESKTYSMQKTEPVLPLSSGKKDLAMPMPPLWLVPLKQNITRPCVVSDILKDLVGAALPLADNQQRSLELNELSQFLQVGVEESSLRQALSNLIEGALLRTCIGGKVQIYATGAPAGGALVIIDDDGPDMHYMTQMRSLTPFGVDLFADGMVEDNMTWNFVAGLTIAREILESYGCVVRVISPRALDAAFGTGGMRIELWFPALPPDSSDAAGEV</sequence>
<dbReference type="Proteomes" id="UP000317650">
    <property type="component" value="Chromosome 8"/>
</dbReference>
<dbReference type="Gene3D" id="3.30.565.10">
    <property type="entry name" value="Histidine kinase-like ATPase, C-terminal domain"/>
    <property type="match status" value="1"/>
</dbReference>
<comment type="caution">
    <text evidence="2">The sequence shown here is derived from an EMBL/GenBank/DDBJ whole genome shotgun (WGS) entry which is preliminary data.</text>
</comment>
<dbReference type="SUPFAM" id="SSF55874">
    <property type="entry name" value="ATPase domain of HSP90 chaperone/DNA topoisomerase II/histidine kinase"/>
    <property type="match status" value="1"/>
</dbReference>
<feature type="region of interest" description="Disordered" evidence="1">
    <location>
        <begin position="394"/>
        <end position="425"/>
    </location>
</feature>
<reference evidence="2 3" key="1">
    <citation type="journal article" date="2019" name="Nat. Plants">
        <title>Genome sequencing of Musa balbisiana reveals subgenome evolution and function divergence in polyploid bananas.</title>
        <authorList>
            <person name="Yao X."/>
        </authorList>
    </citation>
    <scope>NUCLEOTIDE SEQUENCE [LARGE SCALE GENOMIC DNA]</scope>
    <source>
        <strain evidence="3">cv. DH-PKW</strain>
        <tissue evidence="2">Leaves</tissue>
    </source>
</reference>
<organism evidence="2 3">
    <name type="scientific">Musa balbisiana</name>
    <name type="common">Banana</name>
    <dbReference type="NCBI Taxonomy" id="52838"/>
    <lineage>
        <taxon>Eukaryota</taxon>
        <taxon>Viridiplantae</taxon>
        <taxon>Streptophyta</taxon>
        <taxon>Embryophyta</taxon>
        <taxon>Tracheophyta</taxon>
        <taxon>Spermatophyta</taxon>
        <taxon>Magnoliopsida</taxon>
        <taxon>Liliopsida</taxon>
        <taxon>Zingiberales</taxon>
        <taxon>Musaceae</taxon>
        <taxon>Musa</taxon>
    </lineage>
</organism>
<proteinExistence type="predicted"/>
<protein>
    <recommendedName>
        <fullName evidence="4">Histidine kinase domain-containing protein</fullName>
    </recommendedName>
</protein>
<evidence type="ECO:0000313" key="3">
    <source>
        <dbReference type="Proteomes" id="UP000317650"/>
    </source>
</evidence>
<dbReference type="AlphaFoldDB" id="A0A4S8K795"/>
<feature type="compositionally biased region" description="Polar residues" evidence="1">
    <location>
        <begin position="404"/>
        <end position="423"/>
    </location>
</feature>